<keyword evidence="2" id="KW-1185">Reference proteome</keyword>
<proteinExistence type="predicted"/>
<evidence type="ECO:0000313" key="2">
    <source>
        <dbReference type="Proteomes" id="UP000035170"/>
    </source>
</evidence>
<organism evidence="1 2">
    <name type="scientific">Variovorax paradoxus</name>
    <dbReference type="NCBI Taxonomy" id="34073"/>
    <lineage>
        <taxon>Bacteria</taxon>
        <taxon>Pseudomonadati</taxon>
        <taxon>Pseudomonadota</taxon>
        <taxon>Betaproteobacteria</taxon>
        <taxon>Burkholderiales</taxon>
        <taxon>Comamonadaceae</taxon>
        <taxon>Variovorax</taxon>
    </lineage>
</organism>
<dbReference type="EMBL" id="JZWI01000074">
    <property type="protein sequence ID" value="KLN52078.1"/>
    <property type="molecule type" value="Genomic_DNA"/>
</dbReference>
<dbReference type="AlphaFoldDB" id="A0A0H2LP24"/>
<evidence type="ECO:0008006" key="3">
    <source>
        <dbReference type="Google" id="ProtNLM"/>
    </source>
</evidence>
<evidence type="ECO:0000313" key="1">
    <source>
        <dbReference type="EMBL" id="KLN52078.1"/>
    </source>
</evidence>
<dbReference type="PATRIC" id="fig|34073.19.peg.7019"/>
<dbReference type="Proteomes" id="UP000035170">
    <property type="component" value="Unassembled WGS sequence"/>
</dbReference>
<comment type="caution">
    <text evidence="1">The sequence shown here is derived from an EMBL/GenBank/DDBJ whole genome shotgun (WGS) entry which is preliminary data.</text>
</comment>
<protein>
    <recommendedName>
        <fullName evidence="3">DUF5801 domain-containing protein</fullName>
    </recommendedName>
</protein>
<accession>A0A0H2LP24</accession>
<sequence length="274" mass="28633">MVQQYSSNFFGVLSARAATPPSDASDLVSGNDHVFAAGETFNSASAGFVNVATNTLGVNSDTVQAGELLNFDYYRSNPVSNPASTSPPPRPDATIVGTDKAYADAINITIDQITDGEDVAVLLKLVNKTDSNDTTTTLLIANSASDYQSAGGGMKIVSIGTDDYDSAHYQIAGVQVMSSTEDVTGTGISLSTHGSVDLTATGMNYADTSDNDVFKIIKIDVITSTTINSDVDLNFAGQLIDGDADYANFDFDVHLEIDGVANLIGTPTQQTEAV</sequence>
<gene>
    <name evidence="1" type="ORF">VPARA_67970</name>
</gene>
<name>A0A0H2LP24_VARPD</name>
<reference evidence="1 2" key="1">
    <citation type="submission" date="2015-03" db="EMBL/GenBank/DDBJ databases">
        <title>Genome sequence of Variovorax paradoxus TBEA6.</title>
        <authorList>
            <person name="Poehlein A."/>
            <person name="Schuldes J."/>
            <person name="Wuebbeler J.H."/>
            <person name="Hiessl S."/>
            <person name="Steinbuechel A."/>
            <person name="Daniel R."/>
        </authorList>
    </citation>
    <scope>NUCLEOTIDE SEQUENCE [LARGE SCALE GENOMIC DNA]</scope>
    <source>
        <strain evidence="1 2">TBEA6</strain>
    </source>
</reference>